<dbReference type="OrthoDB" id="3650523at2759"/>
<dbReference type="Proteomes" id="UP000225277">
    <property type="component" value="Unassembled WGS sequence"/>
</dbReference>
<organism evidence="3 4">
    <name type="scientific">Ramularia collo-cygni</name>
    <dbReference type="NCBI Taxonomy" id="112498"/>
    <lineage>
        <taxon>Eukaryota</taxon>
        <taxon>Fungi</taxon>
        <taxon>Dikarya</taxon>
        <taxon>Ascomycota</taxon>
        <taxon>Pezizomycotina</taxon>
        <taxon>Dothideomycetes</taxon>
        <taxon>Dothideomycetidae</taxon>
        <taxon>Mycosphaerellales</taxon>
        <taxon>Mycosphaerellaceae</taxon>
        <taxon>Ramularia</taxon>
    </lineage>
</organism>
<evidence type="ECO:0000313" key="3">
    <source>
        <dbReference type="EMBL" id="CZT16265.1"/>
    </source>
</evidence>
<dbReference type="GeneID" id="35597329"/>
<feature type="domain" description="BTB" evidence="2">
    <location>
        <begin position="30"/>
        <end position="100"/>
    </location>
</feature>
<dbReference type="InterPro" id="IPR011333">
    <property type="entry name" value="SKP1/BTB/POZ_sf"/>
</dbReference>
<dbReference type="Gene3D" id="3.30.710.10">
    <property type="entry name" value="Potassium Channel Kv1.1, Chain A"/>
    <property type="match status" value="1"/>
</dbReference>
<evidence type="ECO:0000313" key="4">
    <source>
        <dbReference type="Proteomes" id="UP000225277"/>
    </source>
</evidence>
<dbReference type="Pfam" id="PF00651">
    <property type="entry name" value="BTB"/>
    <property type="match status" value="1"/>
</dbReference>
<sequence>MPPVQKKARLDRGDGADAEAPATEVIHPDGDIVFVVGAKQKQVLVHSAVLTTASEVFSALLSDRFHEGQQHRSAGSPAMIPLPDDDEDATIQMLCLLHPGPSYDLVDFWPAQLFRLASVIDKYCCKYALDLQVEALLLRLYKTWKKDRTGWHNDLGALATAAYMLEQSSCFQMFTAELVLVYPSSYSALSRPDITPGAKLPVNALLALEEIRGSLRLLLQSDLEAKAVEHLDARRDTSPNGSVASRTDVLFHQGISQWPPAWYTESSLSLWEILDCVQNPEGPSRQCPCGRHCEGVTQLQVAAKAFEESFKGLCLKCVREDTIDNADLLDQCAWRFTPPREDACRNKEHAG</sequence>
<accession>A0A2D3URQ9</accession>
<protein>
    <recommendedName>
        <fullName evidence="2">BTB domain-containing protein</fullName>
    </recommendedName>
</protein>
<dbReference type="SUPFAM" id="SSF54695">
    <property type="entry name" value="POZ domain"/>
    <property type="match status" value="1"/>
</dbReference>
<dbReference type="CDD" id="cd18186">
    <property type="entry name" value="BTB_POZ_ZBTB_KLHL-like"/>
    <property type="match status" value="1"/>
</dbReference>
<reference evidence="3 4" key="1">
    <citation type="submission" date="2016-03" db="EMBL/GenBank/DDBJ databases">
        <authorList>
            <person name="Ploux O."/>
        </authorList>
    </citation>
    <scope>NUCLEOTIDE SEQUENCE [LARGE SCALE GENOMIC DNA]</scope>
    <source>
        <strain evidence="3 4">URUG2</strain>
    </source>
</reference>
<dbReference type="EMBL" id="FJUY01000002">
    <property type="protein sequence ID" value="CZT16265.1"/>
    <property type="molecule type" value="Genomic_DNA"/>
</dbReference>
<evidence type="ECO:0000256" key="1">
    <source>
        <dbReference type="SAM" id="MobiDB-lite"/>
    </source>
</evidence>
<gene>
    <name evidence="3" type="ORF">RCC_02107</name>
</gene>
<dbReference type="STRING" id="112498.A0A2D3URQ9"/>
<dbReference type="RefSeq" id="XP_023623158.1">
    <property type="nucleotide sequence ID" value="XM_023767390.1"/>
</dbReference>
<name>A0A2D3URQ9_9PEZI</name>
<evidence type="ECO:0000259" key="2">
    <source>
        <dbReference type="PROSITE" id="PS50097"/>
    </source>
</evidence>
<feature type="region of interest" description="Disordered" evidence="1">
    <location>
        <begin position="1"/>
        <end position="22"/>
    </location>
</feature>
<proteinExistence type="predicted"/>
<dbReference type="InterPro" id="IPR000210">
    <property type="entry name" value="BTB/POZ_dom"/>
</dbReference>
<dbReference type="PROSITE" id="PS50097">
    <property type="entry name" value="BTB"/>
    <property type="match status" value="1"/>
</dbReference>
<dbReference type="AlphaFoldDB" id="A0A2D3URQ9"/>
<keyword evidence="4" id="KW-1185">Reference proteome</keyword>